<accession>A0A7I4YER6</accession>
<dbReference type="Proteomes" id="UP000025227">
    <property type="component" value="Unplaced"/>
</dbReference>
<dbReference type="AlphaFoldDB" id="A0A7I4YER6"/>
<sequence>SFLFTEMMHICCICYGLCRDCDGRRCKNKETLLILLSIMLEKNVVTIPQAQDLYANVNRSQLICKSHYQEAVSYIGDLVTEMCGGVVNDFFIVQCAVDEVVARFEPHRQAIDASLRLKAGHLALFYRDHIKSDWIISVLSQKGKLSLGSFSKDTGRSSINNAKTKEITQRTNDLYGTAECDENQPSSSSTNSLMELMTTPCDSSTDSQAFPELNETDPKLLDQNFVIKGKQLLELFRFCPTCGAKISDSRRCVSLTAVGTAPIVHYICTACSPFEKRFEGQAKESCPPDEISSTKSVKTVADALSMISQCGDDFVSESLKRVRPDSAIRLDEEDETGDIIVVSPGPMDPPQPQKWDDHPPEKRAKEEDNDVVLIDDDCGIASSFSSPLFQQEPEDKKVDLVGRCDLDVDEKDSQFAEQGVLVETLLGCSSNGQSKDEEPEAELSLYDSRITPVPQLYRYQNGKVARIG</sequence>
<keyword evidence="2" id="KW-1185">Reference proteome</keyword>
<organism evidence="2 3">
    <name type="scientific">Haemonchus contortus</name>
    <name type="common">Barber pole worm</name>
    <dbReference type="NCBI Taxonomy" id="6289"/>
    <lineage>
        <taxon>Eukaryota</taxon>
        <taxon>Metazoa</taxon>
        <taxon>Ecdysozoa</taxon>
        <taxon>Nematoda</taxon>
        <taxon>Chromadorea</taxon>
        <taxon>Rhabditida</taxon>
        <taxon>Rhabditina</taxon>
        <taxon>Rhabditomorpha</taxon>
        <taxon>Strongyloidea</taxon>
        <taxon>Trichostrongylidae</taxon>
        <taxon>Haemonchus</taxon>
    </lineage>
</organism>
<dbReference type="WBParaSite" id="HCON_00093000-00001">
    <property type="protein sequence ID" value="HCON_00093000-00001"/>
    <property type="gene ID" value="HCON_00093000"/>
</dbReference>
<evidence type="ECO:0000313" key="3">
    <source>
        <dbReference type="WBParaSite" id="HCON_00093000-00001"/>
    </source>
</evidence>
<feature type="region of interest" description="Disordered" evidence="1">
    <location>
        <begin position="343"/>
        <end position="366"/>
    </location>
</feature>
<reference evidence="3" key="1">
    <citation type="submission" date="2020-12" db="UniProtKB">
        <authorList>
            <consortium name="WormBaseParasite"/>
        </authorList>
    </citation>
    <scope>IDENTIFICATION</scope>
    <source>
        <strain evidence="3">MHco3</strain>
    </source>
</reference>
<evidence type="ECO:0000256" key="1">
    <source>
        <dbReference type="SAM" id="MobiDB-lite"/>
    </source>
</evidence>
<protein>
    <submittedName>
        <fullName evidence="3">ZZ-type domain-containing protein</fullName>
    </submittedName>
</protein>
<feature type="compositionally biased region" description="Basic and acidic residues" evidence="1">
    <location>
        <begin position="354"/>
        <end position="366"/>
    </location>
</feature>
<dbReference type="OrthoDB" id="5876289at2759"/>
<proteinExistence type="predicted"/>
<name>A0A7I4YER6_HAECO</name>
<evidence type="ECO:0000313" key="2">
    <source>
        <dbReference type="Proteomes" id="UP000025227"/>
    </source>
</evidence>